<comment type="caution">
    <text evidence="15">The sequence shown here is derived from an EMBL/GenBank/DDBJ whole genome shotgun (WGS) entry which is preliminary data.</text>
</comment>
<comment type="subunit">
    <text evidence="13">Subunit of dynactin, a multiprotein complex part of a tripartite complex with dynein and a adapter, such as BICDL1, BICD2 or HOOK3. The dynactin complex is built around ACTR1A/ACTB filament and consists of an actin-related filament composed of a shoulder domain, a pointed end and a barbed end. Its length is defined by its flexible shoulder domain. The soulder is composed of 2 DCTN1 subunits, 4 DCTN2 and 2 DCTN3. The 4 DCNT2 (via N-terminus) bind the ACTR1A filament and act as molecular rulers to determine the length. The pointed end is important for binding dynein-dynactin cargo adapters. Consists of 4 subunits: ACTR10, DCNT4, DCTN5 and DCTN6. The barbed end is composed of a CAPZA1:CAPZB heterodimers, which binds ACTR1A/ACTB filament and dynactin and stabilizes dynactin. Interacts with ATP7B, but not ATP7A, in a copper-dependent manner. Interacts with ANK2; this interaction is required for localization at costameres. Interacts with N4BP2L1.</text>
</comment>
<gene>
    <name evidence="15" type="ORF">PNOK_0749700</name>
</gene>
<dbReference type="PANTHER" id="PTHR13034:SF2">
    <property type="entry name" value="DYNACTIN SUBUNIT 4"/>
    <property type="match status" value="1"/>
</dbReference>
<feature type="region of interest" description="Disordered" evidence="14">
    <location>
        <begin position="326"/>
        <end position="346"/>
    </location>
</feature>
<evidence type="ECO:0000256" key="6">
    <source>
        <dbReference type="ARBA" id="ARBA00022553"/>
    </source>
</evidence>
<organism evidence="15 16">
    <name type="scientific">Pyrrhoderma noxium</name>
    <dbReference type="NCBI Taxonomy" id="2282107"/>
    <lineage>
        <taxon>Eukaryota</taxon>
        <taxon>Fungi</taxon>
        <taxon>Dikarya</taxon>
        <taxon>Basidiomycota</taxon>
        <taxon>Agaricomycotina</taxon>
        <taxon>Agaricomycetes</taxon>
        <taxon>Hymenochaetales</taxon>
        <taxon>Hymenochaetaceae</taxon>
        <taxon>Pyrrhoderma</taxon>
    </lineage>
</organism>
<name>A0A286UCW8_9AGAM</name>
<dbReference type="Pfam" id="PF05502">
    <property type="entry name" value="Dynactin_p62"/>
    <property type="match status" value="2"/>
</dbReference>
<evidence type="ECO:0000256" key="9">
    <source>
        <dbReference type="ARBA" id="ARBA00023054"/>
    </source>
</evidence>
<evidence type="ECO:0000313" key="16">
    <source>
        <dbReference type="Proteomes" id="UP000217199"/>
    </source>
</evidence>
<evidence type="ECO:0000256" key="1">
    <source>
        <dbReference type="ARBA" id="ARBA00004300"/>
    </source>
</evidence>
<keyword evidence="7" id="KW-0832">Ubl conjugation</keyword>
<dbReference type="EMBL" id="NBII01000007">
    <property type="protein sequence ID" value="PAV17433.1"/>
    <property type="molecule type" value="Genomic_DNA"/>
</dbReference>
<evidence type="ECO:0000256" key="11">
    <source>
        <dbReference type="ARBA" id="ARBA00034776"/>
    </source>
</evidence>
<evidence type="ECO:0000256" key="12">
    <source>
        <dbReference type="ARBA" id="ARBA00034864"/>
    </source>
</evidence>
<keyword evidence="8" id="KW-0007">Acetylation</keyword>
<accession>A0A286UCW8</accession>
<dbReference type="PANTHER" id="PTHR13034">
    <property type="entry name" value="DYNACTIN P62 SUBUNIT"/>
    <property type="match status" value="1"/>
</dbReference>
<keyword evidence="5" id="KW-1017">Isopeptide bond</keyword>
<comment type="similarity">
    <text evidence="11">Belongs to the dynactin subunit 4 family.</text>
</comment>
<keyword evidence="4" id="KW-0963">Cytoplasm</keyword>
<evidence type="ECO:0000256" key="14">
    <source>
        <dbReference type="SAM" id="MobiDB-lite"/>
    </source>
</evidence>
<protein>
    <recommendedName>
        <fullName evidence="12">Dynactin subunit 4</fullName>
    </recommendedName>
</protein>
<evidence type="ECO:0000256" key="7">
    <source>
        <dbReference type="ARBA" id="ARBA00022843"/>
    </source>
</evidence>
<keyword evidence="16" id="KW-1185">Reference proteome</keyword>
<comment type="subcellular location">
    <subcellularLocation>
        <location evidence="1">Cytoplasm</location>
        <location evidence="1">Cytoskeleton</location>
        <location evidence="1">Microtubule organizing center</location>
        <location evidence="1">Centrosome</location>
    </subcellularLocation>
    <subcellularLocation>
        <location evidence="2">Cytoplasm</location>
        <location evidence="2">Cytoskeleton</location>
        <location evidence="2">Stress fiber</location>
    </subcellularLocation>
    <subcellularLocation>
        <location evidence="3">Cytoplasm</location>
        <location evidence="3">Myofibril</location>
    </subcellularLocation>
</comment>
<dbReference type="OrthoDB" id="283815at2759"/>
<evidence type="ECO:0000256" key="3">
    <source>
        <dbReference type="ARBA" id="ARBA00004657"/>
    </source>
</evidence>
<dbReference type="GO" id="GO:0001725">
    <property type="term" value="C:stress fiber"/>
    <property type="evidence" value="ECO:0007669"/>
    <property type="project" value="UniProtKB-SubCell"/>
</dbReference>
<dbReference type="GO" id="GO:0005869">
    <property type="term" value="C:dynactin complex"/>
    <property type="evidence" value="ECO:0007669"/>
    <property type="project" value="InterPro"/>
</dbReference>
<dbReference type="AlphaFoldDB" id="A0A286UCW8"/>
<reference evidence="15 16" key="1">
    <citation type="journal article" date="2017" name="Mol. Ecol.">
        <title>Comparative and population genomic landscape of Phellinus noxius: A hypervariable fungus causing root rot in trees.</title>
        <authorList>
            <person name="Chung C.L."/>
            <person name="Lee T.J."/>
            <person name="Akiba M."/>
            <person name="Lee H.H."/>
            <person name="Kuo T.H."/>
            <person name="Liu D."/>
            <person name="Ke H.M."/>
            <person name="Yokoi T."/>
            <person name="Roa M.B."/>
            <person name="Lu M.J."/>
            <person name="Chang Y.Y."/>
            <person name="Ann P.J."/>
            <person name="Tsai J.N."/>
            <person name="Chen C.Y."/>
            <person name="Tzean S.S."/>
            <person name="Ota Y."/>
            <person name="Hattori T."/>
            <person name="Sahashi N."/>
            <person name="Liou R.F."/>
            <person name="Kikuchi T."/>
            <person name="Tsai I.J."/>
        </authorList>
    </citation>
    <scope>NUCLEOTIDE SEQUENCE [LARGE SCALE GENOMIC DNA]</scope>
    <source>
        <strain evidence="15 16">FFPRI411160</strain>
    </source>
</reference>
<keyword evidence="9" id="KW-0175">Coiled coil</keyword>
<evidence type="ECO:0000256" key="4">
    <source>
        <dbReference type="ARBA" id="ARBA00022490"/>
    </source>
</evidence>
<evidence type="ECO:0000256" key="2">
    <source>
        <dbReference type="ARBA" id="ARBA00004529"/>
    </source>
</evidence>
<keyword evidence="6" id="KW-0597">Phosphoprotein</keyword>
<sequence>MSAMPIPPPPHLPSSSASYHPLHTLFFCEECDAVRCNRCVSVEVSGYYCPNCLFEVPSASVRAEKNRCARNCFQCPRCRNTLSVVPSDPPEDIASHVGAMGEPPFLLYCNNCRWDSAEVGITFEKPTGLAQQLQRSEDSAPEFLEFERLKDFFEPILRASLSTSQQGHGHSPHVSALTAAASSALARDIPGVGKHSRSRLNKVKHTSGSKDDIPVYRARVEASGASGLGAGGDGDVETMRTLERTSDIARLEQRWTNSWSESPRAQDLKPIRIPLHSRLTKRCPACRHILIKPEQKAQVVRYKIKLVAANYLPAIHVSLPNIQTSTRRTTSISQRDDDSSSGKASMQAGRTYPFQLSFTNPLYDPIQVRLAVQRQQVPLSSVEEADKPRRPPFAISLPTVPFSVSAFAEAWEYEDEEEMYGMDHDGGSGDPSISPERTKMRTKTVGILEKKANTTILGGEVVIGKDARGDVKFNMLVSYTYRSDEPQDEAEGDEKTRGSAKSTLETKTFSFYTVVNLGSIVARDDSANMDIS</sequence>
<evidence type="ECO:0000313" key="15">
    <source>
        <dbReference type="EMBL" id="PAV17433.1"/>
    </source>
</evidence>
<dbReference type="InParanoid" id="A0A286UCW8"/>
<dbReference type="Proteomes" id="UP000217199">
    <property type="component" value="Unassembled WGS sequence"/>
</dbReference>
<dbReference type="InterPro" id="IPR008603">
    <property type="entry name" value="DCTN4"/>
</dbReference>
<proteinExistence type="inferred from homology"/>
<dbReference type="STRING" id="2282107.A0A286UCW8"/>
<evidence type="ECO:0000256" key="5">
    <source>
        <dbReference type="ARBA" id="ARBA00022499"/>
    </source>
</evidence>
<evidence type="ECO:0000256" key="8">
    <source>
        <dbReference type="ARBA" id="ARBA00022990"/>
    </source>
</evidence>
<keyword evidence="10" id="KW-0206">Cytoskeleton</keyword>
<evidence type="ECO:0000256" key="10">
    <source>
        <dbReference type="ARBA" id="ARBA00023212"/>
    </source>
</evidence>
<evidence type="ECO:0000256" key="13">
    <source>
        <dbReference type="ARBA" id="ARBA00093507"/>
    </source>
</evidence>